<dbReference type="RefSeq" id="WP_089766118.1">
    <property type="nucleotide sequence ID" value="NZ_BKAT01000069.1"/>
</dbReference>
<dbReference type="OrthoDB" id="669280at2"/>
<evidence type="ECO:0000313" key="2">
    <source>
        <dbReference type="Proteomes" id="UP000199656"/>
    </source>
</evidence>
<evidence type="ECO:0000313" key="1">
    <source>
        <dbReference type="EMBL" id="SEB10630.1"/>
    </source>
</evidence>
<protein>
    <submittedName>
        <fullName evidence="1">Uncharacterized protein</fullName>
    </submittedName>
</protein>
<accession>A0A1H4GNP1</accession>
<keyword evidence="2" id="KW-1185">Reference proteome</keyword>
<gene>
    <name evidence="1" type="ORF">SAMN05660909_05503</name>
</gene>
<dbReference type="Proteomes" id="UP000199656">
    <property type="component" value="Unassembled WGS sequence"/>
</dbReference>
<dbReference type="EMBL" id="FNRL01000046">
    <property type="protein sequence ID" value="SEB10630.1"/>
    <property type="molecule type" value="Genomic_DNA"/>
</dbReference>
<dbReference type="AlphaFoldDB" id="A0A1H4GNP1"/>
<proteinExistence type="predicted"/>
<organism evidence="1 2">
    <name type="scientific">Chitinophaga terrae</name>
    <name type="common">ex Kim and Jung 2007</name>
    <dbReference type="NCBI Taxonomy" id="408074"/>
    <lineage>
        <taxon>Bacteria</taxon>
        <taxon>Pseudomonadati</taxon>
        <taxon>Bacteroidota</taxon>
        <taxon>Chitinophagia</taxon>
        <taxon>Chitinophagales</taxon>
        <taxon>Chitinophagaceae</taxon>
        <taxon>Chitinophaga</taxon>
    </lineage>
</organism>
<sequence length="126" mass="15175">MTQDNFNNRLPEHESWNYILRVIEDETIFFKTKLARILSNDFEKSHLGNLEIFQYRFLKMDEQVILVRHELREFQDMLRRNGRGTAASEAITVLRNTLELKIDKLQESFDSLASDFRMYMHSFPRD</sequence>
<name>A0A1H4GNP1_9BACT</name>
<reference evidence="2" key="1">
    <citation type="submission" date="2016-10" db="EMBL/GenBank/DDBJ databases">
        <authorList>
            <person name="Varghese N."/>
            <person name="Submissions S."/>
        </authorList>
    </citation>
    <scope>NUCLEOTIDE SEQUENCE [LARGE SCALE GENOMIC DNA]</scope>
    <source>
        <strain evidence="2">DSM 23920</strain>
    </source>
</reference>